<comment type="caution">
    <text evidence="3">The sequence shown here is derived from an EMBL/GenBank/DDBJ whole genome shotgun (WGS) entry which is preliminary data.</text>
</comment>
<evidence type="ECO:0000313" key="3">
    <source>
        <dbReference type="EMBL" id="KRT54610.1"/>
    </source>
</evidence>
<reference evidence="3 4" key="1">
    <citation type="submission" date="2015-11" db="EMBL/GenBank/DDBJ databases">
        <title>The genome of Candidatus Endoriftia persephone in Ridgeia piscesae and population structure of the North Eastern Pacific vestimentiferan symbionts.</title>
        <authorList>
            <person name="Perez M."/>
            <person name="Juniper K.S."/>
        </authorList>
    </citation>
    <scope>NUCLEOTIDE SEQUENCE [LARGE SCALE GENOMIC DNA]</scope>
    <source>
        <strain evidence="3">Ind11</strain>
    </source>
</reference>
<keyword evidence="4" id="KW-1185">Reference proteome</keyword>
<feature type="signal peptide" evidence="2">
    <location>
        <begin position="1"/>
        <end position="24"/>
    </location>
</feature>
<dbReference type="Proteomes" id="UP000051634">
    <property type="component" value="Unassembled WGS sequence"/>
</dbReference>
<feature type="compositionally biased region" description="Polar residues" evidence="1">
    <location>
        <begin position="208"/>
        <end position="222"/>
    </location>
</feature>
<evidence type="ECO:0000256" key="2">
    <source>
        <dbReference type="SAM" id="SignalP"/>
    </source>
</evidence>
<protein>
    <submittedName>
        <fullName evidence="3">Uncharacterized protein</fullName>
    </submittedName>
</protein>
<dbReference type="AlphaFoldDB" id="A0A0T5YVI7"/>
<dbReference type="EMBL" id="LDXT01000089">
    <property type="protein sequence ID" value="KRT54610.1"/>
    <property type="molecule type" value="Genomic_DNA"/>
</dbReference>
<feature type="region of interest" description="Disordered" evidence="1">
    <location>
        <begin position="206"/>
        <end position="259"/>
    </location>
</feature>
<keyword evidence="2" id="KW-0732">Signal</keyword>
<accession>A0A0T5YVI7</accession>
<evidence type="ECO:0000256" key="1">
    <source>
        <dbReference type="SAM" id="MobiDB-lite"/>
    </source>
</evidence>
<evidence type="ECO:0000313" key="4">
    <source>
        <dbReference type="Proteomes" id="UP000051634"/>
    </source>
</evidence>
<name>A0A0T5YVI7_9GAMM</name>
<sequence>MKPPSITSIMTTLALLFVIPAAVANDASNTMARAMITMMDAMGKIANQYNQKRNPFDNALPYNNSAFQPLNPWQSPYTTPWGMGYPATISSLPGGRVPGQWSGYAPPAAPLQSLPAVSYRSPLDGVWKGRGGEALLILNGYFRIYADAEHHRDGEIRLDDRHVYMRVPGSDSVKTYEYAHNDGNLAMRSKEGRLLLYRRMPLSLPDFPQTTSQAPFQSSPQIAPQIAPQIVTQPALEPSVQRPDQPLTEPQPDTDEEKE</sequence>
<organism evidence="3 4">
    <name type="scientific">endosymbiont of Ridgeia piscesae</name>
    <dbReference type="NCBI Taxonomy" id="54398"/>
    <lineage>
        <taxon>Bacteria</taxon>
        <taxon>Pseudomonadati</taxon>
        <taxon>Pseudomonadota</taxon>
        <taxon>Gammaproteobacteria</taxon>
        <taxon>sulfur-oxidizing symbionts</taxon>
    </lineage>
</organism>
<dbReference type="OrthoDB" id="7062693at2"/>
<feature type="chain" id="PRO_5006667024" evidence="2">
    <location>
        <begin position="25"/>
        <end position="259"/>
    </location>
</feature>
<gene>
    <name evidence="3" type="ORF">Ga0074115_10821</name>
</gene>
<proteinExistence type="predicted"/>